<dbReference type="PANTHER" id="PTHR30055:SF238">
    <property type="entry name" value="MYCOFACTOCIN BIOSYNTHESIS TRANSCRIPTIONAL REGULATOR MFTR-RELATED"/>
    <property type="match status" value="1"/>
</dbReference>
<proteinExistence type="predicted"/>
<feature type="domain" description="HTH tetR-type" evidence="5">
    <location>
        <begin position="16"/>
        <end position="76"/>
    </location>
</feature>
<dbReference type="Pfam" id="PF00440">
    <property type="entry name" value="TetR_N"/>
    <property type="match status" value="1"/>
</dbReference>
<keyword evidence="2 4" id="KW-0238">DNA-binding</keyword>
<organism evidence="6 7">
    <name type="scientific">Glycomyces paridis</name>
    <dbReference type="NCBI Taxonomy" id="2126555"/>
    <lineage>
        <taxon>Bacteria</taxon>
        <taxon>Bacillati</taxon>
        <taxon>Actinomycetota</taxon>
        <taxon>Actinomycetes</taxon>
        <taxon>Glycomycetales</taxon>
        <taxon>Glycomycetaceae</taxon>
        <taxon>Glycomyces</taxon>
    </lineage>
</organism>
<evidence type="ECO:0000313" key="6">
    <source>
        <dbReference type="EMBL" id="THV29166.1"/>
    </source>
</evidence>
<accession>A0A4V4HP99</accession>
<evidence type="ECO:0000256" key="4">
    <source>
        <dbReference type="PROSITE-ProRule" id="PRU00335"/>
    </source>
</evidence>
<dbReference type="PANTHER" id="PTHR30055">
    <property type="entry name" value="HTH-TYPE TRANSCRIPTIONAL REGULATOR RUTR"/>
    <property type="match status" value="1"/>
</dbReference>
<dbReference type="Pfam" id="PF17754">
    <property type="entry name" value="TetR_C_14"/>
    <property type="match status" value="1"/>
</dbReference>
<feature type="DNA-binding region" description="H-T-H motif" evidence="4">
    <location>
        <begin position="39"/>
        <end position="58"/>
    </location>
</feature>
<evidence type="ECO:0000256" key="2">
    <source>
        <dbReference type="ARBA" id="ARBA00023125"/>
    </source>
</evidence>
<evidence type="ECO:0000259" key="5">
    <source>
        <dbReference type="PROSITE" id="PS50977"/>
    </source>
</evidence>
<dbReference type="PROSITE" id="PS50977">
    <property type="entry name" value="HTH_TETR_2"/>
    <property type="match status" value="1"/>
</dbReference>
<keyword evidence="3" id="KW-0804">Transcription</keyword>
<dbReference type="PRINTS" id="PR00455">
    <property type="entry name" value="HTHTETR"/>
</dbReference>
<dbReference type="Proteomes" id="UP000305792">
    <property type="component" value="Unassembled WGS sequence"/>
</dbReference>
<dbReference type="Gene3D" id="1.10.10.60">
    <property type="entry name" value="Homeodomain-like"/>
    <property type="match status" value="1"/>
</dbReference>
<dbReference type="AlphaFoldDB" id="A0A4V4HP99"/>
<keyword evidence="1" id="KW-0805">Transcription regulation</keyword>
<gene>
    <name evidence="6" type="ORF">E9998_09645</name>
</gene>
<name>A0A4V4HP99_9ACTN</name>
<dbReference type="GO" id="GO:0003700">
    <property type="term" value="F:DNA-binding transcription factor activity"/>
    <property type="evidence" value="ECO:0007669"/>
    <property type="project" value="TreeGrafter"/>
</dbReference>
<reference evidence="6 7" key="1">
    <citation type="journal article" date="2018" name="Int. J. Syst. Evol. Microbiol.">
        <title>Glycomyces paridis sp. nov., isolated from the medicinal plant Paris polyphylla.</title>
        <authorList>
            <person name="Fang X.M."/>
            <person name="Bai J.L."/>
            <person name="Su J."/>
            <person name="Zhao L.L."/>
            <person name="Liu H.Y."/>
            <person name="Ma B.P."/>
            <person name="Zhang Y.Q."/>
            <person name="Yu L.Y."/>
        </authorList>
    </citation>
    <scope>NUCLEOTIDE SEQUENCE [LARGE SCALE GENOMIC DNA]</scope>
    <source>
        <strain evidence="6 7">CPCC 204357</strain>
    </source>
</reference>
<dbReference type="InterPro" id="IPR009057">
    <property type="entry name" value="Homeodomain-like_sf"/>
</dbReference>
<dbReference type="InterPro" id="IPR050109">
    <property type="entry name" value="HTH-type_TetR-like_transc_reg"/>
</dbReference>
<dbReference type="Gene3D" id="1.10.357.10">
    <property type="entry name" value="Tetracycline Repressor, domain 2"/>
    <property type="match status" value="1"/>
</dbReference>
<evidence type="ECO:0000256" key="3">
    <source>
        <dbReference type="ARBA" id="ARBA00023163"/>
    </source>
</evidence>
<dbReference type="EMBL" id="STGX01000006">
    <property type="protein sequence ID" value="THV29166.1"/>
    <property type="molecule type" value="Genomic_DNA"/>
</dbReference>
<dbReference type="InterPro" id="IPR041347">
    <property type="entry name" value="MftR_C"/>
</dbReference>
<protein>
    <submittedName>
        <fullName evidence="6">TetR family transcriptional regulator</fullName>
    </submittedName>
</protein>
<comment type="caution">
    <text evidence="6">The sequence shown here is derived from an EMBL/GenBank/DDBJ whole genome shotgun (WGS) entry which is preliminary data.</text>
</comment>
<dbReference type="InterPro" id="IPR001647">
    <property type="entry name" value="HTH_TetR"/>
</dbReference>
<keyword evidence="7" id="KW-1185">Reference proteome</keyword>
<dbReference type="OrthoDB" id="4746440at2"/>
<sequence length="194" mass="20177">MLLPNILTVTGASKRERTRARLAEHAIALFEDQGFEATSVAQIADAAGVSEMTFFRHFGSKEQAVLTDPFDPVVAAAVGARPLGEAPLERAARGLHSALAALSEADLATARRRTAIVARTPVLRAAAATQNEVTVTAIAERLAGDGADPFAATVAAQAVIAAVTTALYAWAERPERSLAATVGAALEVLDPDHD</sequence>
<dbReference type="SUPFAM" id="SSF46689">
    <property type="entry name" value="Homeodomain-like"/>
    <property type="match status" value="1"/>
</dbReference>
<evidence type="ECO:0000256" key="1">
    <source>
        <dbReference type="ARBA" id="ARBA00023015"/>
    </source>
</evidence>
<dbReference type="GO" id="GO:0000976">
    <property type="term" value="F:transcription cis-regulatory region binding"/>
    <property type="evidence" value="ECO:0007669"/>
    <property type="project" value="TreeGrafter"/>
</dbReference>
<evidence type="ECO:0000313" key="7">
    <source>
        <dbReference type="Proteomes" id="UP000305792"/>
    </source>
</evidence>